<reference evidence="3 4" key="1">
    <citation type="journal article" date="2018" name="Front. Microbiol.">
        <title>Novel Insights Into Bacterial Dimethylsulfoniopropionate Catabolism in the East China Sea.</title>
        <authorList>
            <person name="Liu J."/>
            <person name="Liu J."/>
            <person name="Zhang S.H."/>
            <person name="Liang J."/>
            <person name="Lin H."/>
            <person name="Song D."/>
            <person name="Yang G.P."/>
            <person name="Todd J.D."/>
            <person name="Zhang X.H."/>
        </authorList>
    </citation>
    <scope>NUCLEOTIDE SEQUENCE [LARGE SCALE GENOMIC DNA]</scope>
    <source>
        <strain evidence="3 4">ZYFD042</strain>
    </source>
</reference>
<organism evidence="3 4">
    <name type="scientific">Microbacterium enclense</name>
    <dbReference type="NCBI Taxonomy" id="993073"/>
    <lineage>
        <taxon>Bacteria</taxon>
        <taxon>Bacillati</taxon>
        <taxon>Actinomycetota</taxon>
        <taxon>Actinomycetes</taxon>
        <taxon>Micrococcales</taxon>
        <taxon>Microbacteriaceae</taxon>
        <taxon>Microbacterium</taxon>
    </lineage>
</organism>
<dbReference type="OrthoDB" id="9789113at2"/>
<dbReference type="SUPFAM" id="SSF48317">
    <property type="entry name" value="Acid phosphatase/Vanadium-dependent haloperoxidase"/>
    <property type="match status" value="1"/>
</dbReference>
<feature type="transmembrane region" description="Helical" evidence="1">
    <location>
        <begin position="120"/>
        <end position="140"/>
    </location>
</feature>
<feature type="transmembrane region" description="Helical" evidence="1">
    <location>
        <begin position="163"/>
        <end position="182"/>
    </location>
</feature>
<dbReference type="InterPro" id="IPR036938">
    <property type="entry name" value="PAP2/HPO_sf"/>
</dbReference>
<dbReference type="EMBL" id="RBZY01000116">
    <property type="protein sequence ID" value="RWR14049.1"/>
    <property type="molecule type" value="Genomic_DNA"/>
</dbReference>
<feature type="domain" description="Phosphatidic acid phosphatase type 2/haloperoxidase" evidence="2">
    <location>
        <begin position="122"/>
        <end position="232"/>
    </location>
</feature>
<keyword evidence="1" id="KW-1133">Transmembrane helix</keyword>
<evidence type="ECO:0000259" key="2">
    <source>
        <dbReference type="SMART" id="SM00014"/>
    </source>
</evidence>
<feature type="transmembrane region" description="Helical" evidence="1">
    <location>
        <begin position="43"/>
        <end position="64"/>
    </location>
</feature>
<proteinExistence type="predicted"/>
<gene>
    <name evidence="3" type="ORF">D8Y23_16360</name>
</gene>
<accession>A0A443J0T6</accession>
<feature type="transmembrane region" description="Helical" evidence="1">
    <location>
        <begin position="96"/>
        <end position="113"/>
    </location>
</feature>
<evidence type="ECO:0000313" key="3">
    <source>
        <dbReference type="EMBL" id="RWR14049.1"/>
    </source>
</evidence>
<protein>
    <submittedName>
        <fullName evidence="3">Phosphatase PAP2 family protein</fullName>
    </submittedName>
</protein>
<sequence length="250" mass="27082">MEHQPPQSAHARRCRNERGEHMRAHTYPVGSGLLTPTRRGRRVVWLACVAGVLLTALGFILRVAPFDAPAVEALNRAHTGAWGQIADAIYFMLEPVPAAFLTLLILITIAAVLRSVRTAIVFGGIVALTWLPTAAIKVVVDRPRPDIFTLIHPFTPAQVDGSFPSGHTAFIAALSIAFWFLLRGTRGASIALITGTVSTVIVGLAVVSDGLHYPTDVLASIAWAIAMAPTARWVMVDVIAPRLERYRKRS</sequence>
<dbReference type="SMART" id="SM00014">
    <property type="entry name" value="acidPPc"/>
    <property type="match status" value="1"/>
</dbReference>
<dbReference type="Proteomes" id="UP000285970">
    <property type="component" value="Unassembled WGS sequence"/>
</dbReference>
<feature type="transmembrane region" description="Helical" evidence="1">
    <location>
        <begin position="189"/>
        <end position="208"/>
    </location>
</feature>
<dbReference type="InterPro" id="IPR000326">
    <property type="entry name" value="PAP2/HPO"/>
</dbReference>
<dbReference type="Gene3D" id="1.20.144.10">
    <property type="entry name" value="Phosphatidic acid phosphatase type 2/haloperoxidase"/>
    <property type="match status" value="1"/>
</dbReference>
<name>A0A443J0T6_9MICO</name>
<comment type="caution">
    <text evidence="3">The sequence shown here is derived from an EMBL/GenBank/DDBJ whole genome shotgun (WGS) entry which is preliminary data.</text>
</comment>
<evidence type="ECO:0000256" key="1">
    <source>
        <dbReference type="SAM" id="Phobius"/>
    </source>
</evidence>
<feature type="transmembrane region" description="Helical" evidence="1">
    <location>
        <begin position="220"/>
        <end position="240"/>
    </location>
</feature>
<dbReference type="AlphaFoldDB" id="A0A443J0T6"/>
<dbReference type="Pfam" id="PF01569">
    <property type="entry name" value="PAP2"/>
    <property type="match status" value="1"/>
</dbReference>
<evidence type="ECO:0000313" key="4">
    <source>
        <dbReference type="Proteomes" id="UP000285970"/>
    </source>
</evidence>
<keyword evidence="1" id="KW-0472">Membrane</keyword>
<keyword evidence="1" id="KW-0812">Transmembrane</keyword>